<evidence type="ECO:0000256" key="9">
    <source>
        <dbReference type="SAM" id="SignalP"/>
    </source>
</evidence>
<reference evidence="10 11" key="1">
    <citation type="submission" date="2015-05" db="EMBL/GenBank/DDBJ databases">
        <title>Distinctive expansion of gene families associated with plant cell wall degradation and secondary metabolism in the genomes of grapevine trunk pathogens.</title>
        <authorList>
            <person name="Lawrence D.P."/>
            <person name="Travadon R."/>
            <person name="Rolshausen P.E."/>
            <person name="Baumgartner K."/>
        </authorList>
    </citation>
    <scope>NUCLEOTIDE SEQUENCE [LARGE SCALE GENOMIC DNA]</scope>
    <source>
        <strain evidence="10">DA912</strain>
    </source>
</reference>
<dbReference type="InterPro" id="IPR017853">
    <property type="entry name" value="GH"/>
</dbReference>
<dbReference type="PANTHER" id="PTHR16631">
    <property type="entry name" value="GLUCAN 1,3-BETA-GLUCOSIDASE"/>
    <property type="match status" value="1"/>
</dbReference>
<evidence type="ECO:0000256" key="6">
    <source>
        <dbReference type="ARBA" id="ARBA00022801"/>
    </source>
</evidence>
<evidence type="ECO:0000313" key="11">
    <source>
        <dbReference type="Proteomes" id="UP000034680"/>
    </source>
</evidence>
<dbReference type="EMBL" id="LCUC01000185">
    <property type="protein sequence ID" value="KKY34795.1"/>
    <property type="molecule type" value="Genomic_DNA"/>
</dbReference>
<evidence type="ECO:0000256" key="4">
    <source>
        <dbReference type="ARBA" id="ARBA00022525"/>
    </source>
</evidence>
<evidence type="ECO:0000256" key="5">
    <source>
        <dbReference type="ARBA" id="ARBA00022729"/>
    </source>
</evidence>
<dbReference type="PANTHER" id="PTHR16631:SF16">
    <property type="entry name" value="GPI-ANCHORED CELL WALL BETA-1,3-ENDOGLUCANASE EGLC"/>
    <property type="match status" value="1"/>
</dbReference>
<sequence>MQSKVLAASALVAGASAANYLGFNSGSTHGSGAAKVQSDFESEFKTAQNLVGAPGDFNAVRLYTNIQGASTSDPIEAFPAAIATKTSLLLGIWTSGTDSIANELSALKAGLAAHGDDLANLIIGVSIGSEDLYRAGATGVENDAGIGAGPDTIVKFIKEFKSEFSDYDFKIGHVDTWDAWTNGSNSAVIDAVDWLGVDEYPYYQTGDDNTIDNAASLFKEAYDNVVKVAGGKDVWVTETGWPYEGPDWDKAVPSVKNAKQFWDEVGCDQLFGKVPTFWYNLVDDSQVNEMSFAITKDLDTNALFNLTCPTTSKSKTSSSASASASATATGTSSANGTATATDAGATSTGSSGSDSGSSSGSGSSSSSSSDSADSSSSSAVAASGASAAKLGSSAFAAVAFIAAAFALL</sequence>
<dbReference type="AlphaFoldDB" id="A0A0G2I4F9"/>
<dbReference type="STRING" id="1214573.A0A0G2I4F9"/>
<feature type="region of interest" description="Disordered" evidence="8">
    <location>
        <begin position="326"/>
        <end position="377"/>
    </location>
</feature>
<dbReference type="GO" id="GO:0009277">
    <property type="term" value="C:fungal-type cell wall"/>
    <property type="evidence" value="ECO:0007669"/>
    <property type="project" value="TreeGrafter"/>
</dbReference>
<dbReference type="InterPro" id="IPR000490">
    <property type="entry name" value="Glyco_hydro_17"/>
</dbReference>
<dbReference type="Pfam" id="PF00332">
    <property type="entry name" value="Glyco_hydro_17"/>
    <property type="match status" value="1"/>
</dbReference>
<name>A0A0G2I4F9_9PEZI</name>
<reference evidence="10 11" key="2">
    <citation type="submission" date="2015-05" db="EMBL/GenBank/DDBJ databases">
        <authorList>
            <person name="Morales-Cruz A."/>
            <person name="Amrine K.C."/>
            <person name="Cantu D."/>
        </authorList>
    </citation>
    <scope>NUCLEOTIDE SEQUENCE [LARGE SCALE GENOMIC DNA]</scope>
    <source>
        <strain evidence="10">DA912</strain>
    </source>
</reference>
<evidence type="ECO:0000256" key="3">
    <source>
        <dbReference type="ARBA" id="ARBA00022512"/>
    </source>
</evidence>
<dbReference type="OrthoDB" id="77201at2759"/>
<feature type="chain" id="PRO_5002545524" evidence="9">
    <location>
        <begin position="18"/>
        <end position="408"/>
    </location>
</feature>
<dbReference type="GO" id="GO:0071555">
    <property type="term" value="P:cell wall organization"/>
    <property type="evidence" value="ECO:0007669"/>
    <property type="project" value="TreeGrafter"/>
</dbReference>
<evidence type="ECO:0000256" key="7">
    <source>
        <dbReference type="RuleBase" id="RU004335"/>
    </source>
</evidence>
<proteinExistence type="inferred from homology"/>
<organism evidence="10 11">
    <name type="scientific">Diaporthe ampelina</name>
    <dbReference type="NCBI Taxonomy" id="1214573"/>
    <lineage>
        <taxon>Eukaryota</taxon>
        <taxon>Fungi</taxon>
        <taxon>Dikarya</taxon>
        <taxon>Ascomycota</taxon>
        <taxon>Pezizomycotina</taxon>
        <taxon>Sordariomycetes</taxon>
        <taxon>Sordariomycetidae</taxon>
        <taxon>Diaporthales</taxon>
        <taxon>Diaporthaceae</taxon>
        <taxon>Diaporthe</taxon>
    </lineage>
</organism>
<accession>A0A0G2I4F9</accession>
<dbReference type="Gene3D" id="3.20.20.80">
    <property type="entry name" value="Glycosidases"/>
    <property type="match status" value="1"/>
</dbReference>
<evidence type="ECO:0000256" key="2">
    <source>
        <dbReference type="ARBA" id="ARBA00008773"/>
    </source>
</evidence>
<protein>
    <submittedName>
        <fullName evidence="10">Putative glucanbeta-glucosidase</fullName>
    </submittedName>
</protein>
<keyword evidence="4" id="KW-0964">Secreted</keyword>
<comment type="similarity">
    <text evidence="2 7">Belongs to the glycosyl hydrolase 17 family.</text>
</comment>
<comment type="caution">
    <text evidence="10">The sequence shown here is derived from an EMBL/GenBank/DDBJ whole genome shotgun (WGS) entry which is preliminary data.</text>
</comment>
<evidence type="ECO:0000313" key="10">
    <source>
        <dbReference type="EMBL" id="KKY34795.1"/>
    </source>
</evidence>
<dbReference type="SUPFAM" id="SSF51445">
    <property type="entry name" value="(Trans)glycosidases"/>
    <property type="match status" value="1"/>
</dbReference>
<dbReference type="GO" id="GO:0005975">
    <property type="term" value="P:carbohydrate metabolic process"/>
    <property type="evidence" value="ECO:0007669"/>
    <property type="project" value="InterPro"/>
</dbReference>
<keyword evidence="6" id="KW-0378">Hydrolase</keyword>
<feature type="signal peptide" evidence="9">
    <location>
        <begin position="1"/>
        <end position="17"/>
    </location>
</feature>
<dbReference type="InterPro" id="IPR050732">
    <property type="entry name" value="Beta-glucan_modifiers"/>
</dbReference>
<evidence type="ECO:0000256" key="1">
    <source>
        <dbReference type="ARBA" id="ARBA00004191"/>
    </source>
</evidence>
<dbReference type="GO" id="GO:0042973">
    <property type="term" value="F:glucan endo-1,3-beta-D-glucosidase activity"/>
    <property type="evidence" value="ECO:0007669"/>
    <property type="project" value="TreeGrafter"/>
</dbReference>
<comment type="subcellular location">
    <subcellularLocation>
        <location evidence="1">Secreted</location>
        <location evidence="1">Cell wall</location>
    </subcellularLocation>
</comment>
<evidence type="ECO:0000256" key="8">
    <source>
        <dbReference type="SAM" id="MobiDB-lite"/>
    </source>
</evidence>
<gene>
    <name evidence="10" type="ORF">UCDDA912_g05224</name>
</gene>
<dbReference type="Proteomes" id="UP000034680">
    <property type="component" value="Unassembled WGS sequence"/>
</dbReference>
<keyword evidence="5 9" id="KW-0732">Signal</keyword>
<keyword evidence="11" id="KW-1185">Reference proteome</keyword>
<dbReference type="GO" id="GO:0005576">
    <property type="term" value="C:extracellular region"/>
    <property type="evidence" value="ECO:0007669"/>
    <property type="project" value="TreeGrafter"/>
</dbReference>
<keyword evidence="3" id="KW-0134">Cell wall</keyword>
<dbReference type="GO" id="GO:0009986">
    <property type="term" value="C:cell surface"/>
    <property type="evidence" value="ECO:0007669"/>
    <property type="project" value="TreeGrafter"/>
</dbReference>